<protein>
    <recommendedName>
        <fullName evidence="3">Toprim domain-containing protein</fullName>
    </recommendedName>
</protein>
<sequence>MDQYAGPNPADIVQALLNDPALQFKKVGKYLQRGVCPECQKKELFVSAEQPWQLACNRSNNCGYTESTRTRYPHLFDNYSERFPATPEDPNATARAYLAENRGFNPGLIAGMYQQASVRLSDGEYADTVRFYLFGGTETYWERLIDTGMVKKAGKKAHFGGKRQPDGSMYKNKCWQPRGLQVEKGDWVWITEGIFKSIALMHCEHNGQRVKSVSPLSTNNLPRELIEANRDRDVTWVLALDNDPAGIKFARKYREELRAMGEHVLIALPDGKADWDDELRNGRLDEKYLNESIWRGFAAAAETAQEKAFWLWVKQPRAQVNFAWGASLWKYKVDERDIGDLQDALDPAEPPWLADDDLIKDLQRNFFGATRGERISNCHPQFLYIEQDALTEEQLYFFRFDFTSGNPTSLVSLEGSALESPSAFNKALLNRTAGGTFDGDARDLKRLRDQWFNRRISYVHTIPFVGYYRDAGSYVFPGFGYHKGQGLELNEQGFMECGKHRLKSGLKSLNLIRGESFNPGWIDGYKAAFSDNGMLLMAWWLGSLFAEQVRALQKSWCFLEYTGDQGAGKSTQIEFLWRCCGRDGYEGFDPSKATPAGRARNFMQVSNLPVVLIEGDRNSDDRGARKGGFDMDELKTAFNGRGIRSMGVKKRGAETDEPPFRGSILLSQNATVDGSEALLSRIVHGHCTRAHFSRRTEQHARRLASIPAEDLAGWMGKALSLERSLLDLYQERFAQVEDIYQGLSDGKIQNRLVLNHAQVAAWGWCLPLIFGDRWSAEDSQRLQDFAWSRALDRQRRLQADHPMVEQFWEIYDLINVRPSNDEFSIEDPEILNHSRDSDFIAVHLQQFAQECARNRTEMISTRELKRLLPQSQRRPFVGQKKVLSKLTGKAVHCWVFRDERAAS</sequence>
<dbReference type="Gene3D" id="3.40.1360.10">
    <property type="match status" value="1"/>
</dbReference>
<proteinExistence type="predicted"/>
<dbReference type="PATRIC" id="fig|626887.3.peg.918"/>
<dbReference type="Proteomes" id="UP000013165">
    <property type="component" value="Unassembled WGS sequence"/>
</dbReference>
<name>N6X0N4_9GAMM</name>
<evidence type="ECO:0000313" key="1">
    <source>
        <dbReference type="EMBL" id="ENO14613.1"/>
    </source>
</evidence>
<dbReference type="STRING" id="626887.J057_04661"/>
<organism evidence="1 2">
    <name type="scientific">Marinobacter nanhaiticus D15-8W</name>
    <dbReference type="NCBI Taxonomy" id="626887"/>
    <lineage>
        <taxon>Bacteria</taxon>
        <taxon>Pseudomonadati</taxon>
        <taxon>Pseudomonadota</taxon>
        <taxon>Gammaproteobacteria</taxon>
        <taxon>Pseudomonadales</taxon>
        <taxon>Marinobacteraceae</taxon>
        <taxon>Marinobacter</taxon>
    </lineage>
</organism>
<dbReference type="RefSeq" id="WP_004578910.1">
    <property type="nucleotide sequence ID" value="NZ_AP028878.1"/>
</dbReference>
<comment type="caution">
    <text evidence="1">The sequence shown here is derived from an EMBL/GenBank/DDBJ whole genome shotgun (WGS) entry which is preliminary data.</text>
</comment>
<dbReference type="InterPro" id="IPR034154">
    <property type="entry name" value="TOPRIM_DnaG/twinkle"/>
</dbReference>
<gene>
    <name evidence="1" type="ORF">J057_04661</name>
</gene>
<keyword evidence="2" id="KW-1185">Reference proteome</keyword>
<evidence type="ECO:0008006" key="3">
    <source>
        <dbReference type="Google" id="ProtNLM"/>
    </source>
</evidence>
<reference evidence="1 2" key="1">
    <citation type="journal article" date="2013" name="Genome Announc.">
        <title>Genome Sequence of the Polycyclic Aromatic Hydrocarbon-Degrading Bacterium Strain Marinobacter nanhaiticus D15-8WT.</title>
        <authorList>
            <person name="Cui Z."/>
            <person name="Gao W."/>
            <person name="Li Q."/>
            <person name="Xu G."/>
            <person name="Zheng L."/>
        </authorList>
    </citation>
    <scope>NUCLEOTIDE SEQUENCE [LARGE SCALE GENOMIC DNA]</scope>
    <source>
        <strain evidence="1 2">D15-8W</strain>
    </source>
</reference>
<dbReference type="OrthoDB" id="5618772at2"/>
<dbReference type="CDD" id="cd01029">
    <property type="entry name" value="TOPRIM_primases"/>
    <property type="match status" value="1"/>
</dbReference>
<dbReference type="SUPFAM" id="SSF56731">
    <property type="entry name" value="DNA primase core"/>
    <property type="match status" value="1"/>
</dbReference>
<dbReference type="EMBL" id="APLQ01000011">
    <property type="protein sequence ID" value="ENO14613.1"/>
    <property type="molecule type" value="Genomic_DNA"/>
</dbReference>
<evidence type="ECO:0000313" key="2">
    <source>
        <dbReference type="Proteomes" id="UP000013165"/>
    </source>
</evidence>
<dbReference type="AlphaFoldDB" id="N6X0N4"/>
<accession>N6X0N4</accession>
<dbReference type="HOGENOM" id="CLU_320479_0_0_6"/>
<dbReference type="Pfam" id="PF13155">
    <property type="entry name" value="Toprim_2"/>
    <property type="match status" value="1"/>
</dbReference>
<dbReference type="eggNOG" id="COG0358">
    <property type="taxonomic scope" value="Bacteria"/>
</dbReference>